<evidence type="ECO:0000313" key="3">
    <source>
        <dbReference type="Proteomes" id="UP001055420"/>
    </source>
</evidence>
<dbReference type="Gene3D" id="1.20.120.20">
    <property type="entry name" value="Apolipoprotein"/>
    <property type="match status" value="1"/>
</dbReference>
<dbReference type="Proteomes" id="UP001055420">
    <property type="component" value="Plasmid unnamed"/>
</dbReference>
<gene>
    <name evidence="2" type="ORF">NFI80_25545</name>
</gene>
<keyword evidence="1" id="KW-0812">Transmembrane</keyword>
<dbReference type="PANTHER" id="PTHR35792">
    <property type="entry name" value="GENERAL STRESS PROTEIN"/>
    <property type="match status" value="1"/>
</dbReference>
<reference evidence="2" key="1">
    <citation type="submission" date="2022-06" db="EMBL/GenBank/DDBJ databases">
        <title>Novel species in genus Dyadobacter.</title>
        <authorList>
            <person name="Ma C."/>
        </authorList>
    </citation>
    <scope>NUCLEOTIDE SEQUENCE</scope>
    <source>
        <strain evidence="2">CY22</strain>
        <plasmid evidence="2">unnamed</plasmid>
    </source>
</reference>
<name>A0ABY5E8C4_9BACT</name>
<sequence length="120" mass="12660">MKSQFEDFNFTSRNEHTEGLITGLLLGAAIGACVGILLAPKSGKALRGKIKDLADSQADTLGSSWEQAKDKAGKAAGDAKDAISSAADETGSKLKDLANKAENEIEDGVETVADRFQKKY</sequence>
<keyword evidence="3" id="KW-1185">Reference proteome</keyword>
<dbReference type="EMBL" id="CP099631">
    <property type="protein sequence ID" value="UTM21758.1"/>
    <property type="molecule type" value="Genomic_DNA"/>
</dbReference>
<organism evidence="2 3">
    <name type="scientific">Dyadobacter chenhuakuii</name>
    <dbReference type="NCBI Taxonomy" id="2909339"/>
    <lineage>
        <taxon>Bacteria</taxon>
        <taxon>Pseudomonadati</taxon>
        <taxon>Bacteroidota</taxon>
        <taxon>Cytophagia</taxon>
        <taxon>Cytophagales</taxon>
        <taxon>Spirosomataceae</taxon>
        <taxon>Dyadobacter</taxon>
    </lineage>
</organism>
<evidence type="ECO:0000313" key="2">
    <source>
        <dbReference type="EMBL" id="UTM21758.1"/>
    </source>
</evidence>
<accession>A0ABY5E8C4</accession>
<dbReference type="InterPro" id="IPR024623">
    <property type="entry name" value="YtxH"/>
</dbReference>
<keyword evidence="1" id="KW-0472">Membrane</keyword>
<keyword evidence="2" id="KW-0614">Plasmid</keyword>
<proteinExistence type="predicted"/>
<keyword evidence="1" id="KW-1133">Transmembrane helix</keyword>
<dbReference type="RefSeq" id="WP_254414200.1">
    <property type="nucleotide sequence ID" value="NZ_CP099631.1"/>
</dbReference>
<dbReference type="Pfam" id="PF12732">
    <property type="entry name" value="YtxH"/>
    <property type="match status" value="1"/>
</dbReference>
<dbReference type="PANTHER" id="PTHR35792:SF2">
    <property type="entry name" value="GENERAL STRESS PROTEIN"/>
    <property type="match status" value="1"/>
</dbReference>
<protein>
    <submittedName>
        <fullName evidence="2">YtxH domain-containing protein</fullName>
    </submittedName>
</protein>
<dbReference type="PROSITE" id="PS51257">
    <property type="entry name" value="PROKAR_LIPOPROTEIN"/>
    <property type="match status" value="1"/>
</dbReference>
<geneLocation type="plasmid" evidence="2 3">
    <name>unnamed</name>
</geneLocation>
<dbReference type="InterPro" id="IPR052928">
    <property type="entry name" value="Desiccation-related_membrane"/>
</dbReference>
<feature type="transmembrane region" description="Helical" evidence="1">
    <location>
        <begin position="20"/>
        <end position="39"/>
    </location>
</feature>
<evidence type="ECO:0000256" key="1">
    <source>
        <dbReference type="SAM" id="Phobius"/>
    </source>
</evidence>